<dbReference type="EMBL" id="BOOJ01000022">
    <property type="protein sequence ID" value="GIH91651.1"/>
    <property type="molecule type" value="Genomic_DNA"/>
</dbReference>
<evidence type="ECO:0000313" key="2">
    <source>
        <dbReference type="Proteomes" id="UP000619788"/>
    </source>
</evidence>
<name>A0A8J3WLB2_9ACTN</name>
<comment type="caution">
    <text evidence="1">The sequence shown here is derived from an EMBL/GenBank/DDBJ whole genome shotgun (WGS) entry which is preliminary data.</text>
</comment>
<keyword evidence="2" id="KW-1185">Reference proteome</keyword>
<dbReference type="SUPFAM" id="SSF141571">
    <property type="entry name" value="Pentapeptide repeat-like"/>
    <property type="match status" value="1"/>
</dbReference>
<reference evidence="1 2" key="1">
    <citation type="submission" date="2021-01" db="EMBL/GenBank/DDBJ databases">
        <title>Whole genome shotgun sequence of Planobispora siamensis NBRC 107568.</title>
        <authorList>
            <person name="Komaki H."/>
            <person name="Tamura T."/>
        </authorList>
    </citation>
    <scope>NUCLEOTIDE SEQUENCE [LARGE SCALE GENOMIC DNA]</scope>
    <source>
        <strain evidence="1 2">NBRC 107568</strain>
    </source>
</reference>
<gene>
    <name evidence="1" type="ORF">Psi01_22810</name>
</gene>
<evidence type="ECO:0008006" key="3">
    <source>
        <dbReference type="Google" id="ProtNLM"/>
    </source>
</evidence>
<dbReference type="RefSeq" id="WP_204063916.1">
    <property type="nucleotide sequence ID" value="NZ_BOOJ01000022.1"/>
</dbReference>
<dbReference type="AlphaFoldDB" id="A0A8J3WLB2"/>
<organism evidence="1 2">
    <name type="scientific">Planobispora siamensis</name>
    <dbReference type="NCBI Taxonomy" id="936338"/>
    <lineage>
        <taxon>Bacteria</taxon>
        <taxon>Bacillati</taxon>
        <taxon>Actinomycetota</taxon>
        <taxon>Actinomycetes</taxon>
        <taxon>Streptosporangiales</taxon>
        <taxon>Streptosporangiaceae</taxon>
        <taxon>Planobispora</taxon>
    </lineage>
</organism>
<accession>A0A8J3WLB2</accession>
<evidence type="ECO:0000313" key="1">
    <source>
        <dbReference type="EMBL" id="GIH91651.1"/>
    </source>
</evidence>
<sequence>MTAFEQFTLQPSPEEWQAARIARGELRDQRFDLPAGASEVAFDRARLMDVDFSEMRFTDFSVHNSTFENCDFSDTAFEQLSLGRIGMHGSRDRIGWPQSVFRDCIFRRTRFAPRTFFGNVRFERCLFDRSRLRGQTATSEAEFVDCVFLGRVREVNFWGRPNDHDQAALGRNRNDFTGNDFTGAELEYVAFHHIDLQTQHLPGLPGYALLDRINERVNAVLPLIERWPDPRHRQVARFSLEFLADTAVEQNDDHALVSPLNMGRKLPPALREELFEALRRTPSDTSPA</sequence>
<dbReference type="Gene3D" id="2.160.20.80">
    <property type="entry name" value="E3 ubiquitin-protein ligase SopA"/>
    <property type="match status" value="1"/>
</dbReference>
<proteinExistence type="predicted"/>
<protein>
    <recommendedName>
        <fullName evidence="3">Pentapeptide repeat-containing protein</fullName>
    </recommendedName>
</protein>
<dbReference type="Proteomes" id="UP000619788">
    <property type="component" value="Unassembled WGS sequence"/>
</dbReference>